<dbReference type="STRING" id="463014.BAU07_06505"/>
<keyword evidence="3" id="KW-1185">Reference proteome</keyword>
<dbReference type="Proteomes" id="UP000091926">
    <property type="component" value="Chromosome"/>
</dbReference>
<accession>A0A193GKB7</accession>
<dbReference type="Pfam" id="PF16778">
    <property type="entry name" value="Phage_tail_APC"/>
    <property type="match status" value="1"/>
</dbReference>
<organism evidence="2 3">
    <name type="scientific">Bordetella flabilis</name>
    <dbReference type="NCBI Taxonomy" id="463014"/>
    <lineage>
        <taxon>Bacteria</taxon>
        <taxon>Pseudomonadati</taxon>
        <taxon>Pseudomonadota</taxon>
        <taxon>Betaproteobacteria</taxon>
        <taxon>Burkholderiales</taxon>
        <taxon>Alcaligenaceae</taxon>
        <taxon>Bordetella</taxon>
    </lineage>
</organism>
<dbReference type="EMBL" id="CP016172">
    <property type="protein sequence ID" value="ANN80285.1"/>
    <property type="molecule type" value="Genomic_DNA"/>
</dbReference>
<dbReference type="AlphaFoldDB" id="A0A193GKB7"/>
<feature type="domain" description="Phage tail assembly chaperone-like" evidence="1">
    <location>
        <begin position="18"/>
        <end position="78"/>
    </location>
</feature>
<evidence type="ECO:0000259" key="1">
    <source>
        <dbReference type="Pfam" id="PF16778"/>
    </source>
</evidence>
<gene>
    <name evidence="2" type="ORF">BAU07_06505</name>
</gene>
<reference evidence="2 3" key="1">
    <citation type="submission" date="2016-06" db="EMBL/GenBank/DDBJ databases">
        <title>Complete genome sequences of Bordetella bronchialis and Bordetella flabilis.</title>
        <authorList>
            <person name="LiPuma J.J."/>
            <person name="Spilker T."/>
        </authorList>
    </citation>
    <scope>NUCLEOTIDE SEQUENCE [LARGE SCALE GENOMIC DNA]</scope>
    <source>
        <strain evidence="2 3">AU10664</strain>
    </source>
</reference>
<evidence type="ECO:0000313" key="2">
    <source>
        <dbReference type="EMBL" id="ANN80285.1"/>
    </source>
</evidence>
<evidence type="ECO:0000313" key="3">
    <source>
        <dbReference type="Proteomes" id="UP000091926"/>
    </source>
</evidence>
<name>A0A193GKB7_9BORD</name>
<dbReference type="InterPro" id="IPR031893">
    <property type="entry name" value="Phage_tail_APC"/>
</dbReference>
<dbReference type="KEGG" id="bfz:BAU07_06505"/>
<protein>
    <recommendedName>
        <fullName evidence="1">Phage tail assembly chaperone-like domain-containing protein</fullName>
    </recommendedName>
</protein>
<proteinExistence type="predicted"/>
<sequence length="88" mass="9934">MQTILAQYLPLAYEAAQARRIRSDRNVRLRVADVLVNKANDLRDAERIAVAIAYRQGLRDVPGQPGFPKRVIWPEVPDAIVDLVPKSE</sequence>